<feature type="region of interest" description="Disordered" evidence="3">
    <location>
        <begin position="177"/>
        <end position="226"/>
    </location>
</feature>
<keyword evidence="2" id="KW-0732">Signal</keyword>
<reference evidence="5 6" key="1">
    <citation type="journal article" date="2023" name="bioRxiv">
        <title>Genome report: Whole genome sequence and annotation of Penstemon davidsonii.</title>
        <authorList>
            <person name="Ostevik K.L."/>
            <person name="Alabady M."/>
            <person name="Zhang M."/>
            <person name="Rausher M.D."/>
        </authorList>
    </citation>
    <scope>NUCLEOTIDE SEQUENCE [LARGE SCALE GENOMIC DNA]</scope>
    <source>
        <strain evidence="5">DNT005</strain>
        <tissue evidence="5">Whole leaf</tissue>
    </source>
</reference>
<evidence type="ECO:0000259" key="4">
    <source>
        <dbReference type="Pfam" id="PF13947"/>
    </source>
</evidence>
<feature type="domain" description="Wall-associated receptor kinase galacturonan-binding" evidence="4">
    <location>
        <begin position="267"/>
        <end position="316"/>
    </location>
</feature>
<proteinExistence type="predicted"/>
<dbReference type="Pfam" id="PF14223">
    <property type="entry name" value="Retrotran_gag_2"/>
    <property type="match status" value="1"/>
</dbReference>
<comment type="subcellular location">
    <subcellularLocation>
        <location evidence="1">Membrane</location>
        <topology evidence="1">Single-pass membrane protein</topology>
    </subcellularLocation>
</comment>
<name>A0ABR0CPN7_9LAMI</name>
<keyword evidence="6" id="KW-1185">Reference proteome</keyword>
<dbReference type="EMBL" id="JAYDYQ010002687">
    <property type="protein sequence ID" value="KAK4478466.1"/>
    <property type="molecule type" value="Genomic_DNA"/>
</dbReference>
<evidence type="ECO:0000256" key="2">
    <source>
        <dbReference type="ARBA" id="ARBA00022729"/>
    </source>
</evidence>
<feature type="compositionally biased region" description="Basic residues" evidence="3">
    <location>
        <begin position="211"/>
        <end position="226"/>
    </location>
</feature>
<dbReference type="Proteomes" id="UP001291926">
    <property type="component" value="Unassembled WGS sequence"/>
</dbReference>
<evidence type="ECO:0000313" key="5">
    <source>
        <dbReference type="EMBL" id="KAK4478466.1"/>
    </source>
</evidence>
<dbReference type="Pfam" id="PF13947">
    <property type="entry name" value="GUB_WAK_bind"/>
    <property type="match status" value="1"/>
</dbReference>
<sequence length="389" mass="43841">MNIMMVCENQKFVLKEECPPEPPATATRTVREKYDSWIQTNNKVKCYMLASMSDVLRQKHENMEFSYEIWESLQAMFGQPSDQSRHESTRRFMNARMKKGAPVRDHVLDMINTVHEAEIHGATIDDKTQVSIILGSLTSDFAPFTTNYIMNKLEYNLTQLLNELQTFEAISKIRSQEREVNVTEQGRSSSAVKNKKKKKANGGSESEPKAKKQFKGKGMNKSKKKEPKGKYFYRGIDGHWKRNCKKYLAEKKEQKKGGGATITKPGCPSKCGNLTVPYPFGVGSGCGIGEWFELNCSTPAEALIGSIQIRDISDNHVRVSSVVARTCYDKTGSVVLENDVSLGLSGTAYNFSNLNKFAIVGCDDLAFIYSRIHWHEFGRCRVHIAMLEG</sequence>
<gene>
    <name evidence="5" type="ORF">RD792_013941</name>
</gene>
<accession>A0ABR0CPN7</accession>
<evidence type="ECO:0000256" key="1">
    <source>
        <dbReference type="ARBA" id="ARBA00004167"/>
    </source>
</evidence>
<protein>
    <recommendedName>
        <fullName evidence="4">Wall-associated receptor kinase galacturonan-binding domain-containing protein</fullName>
    </recommendedName>
</protein>
<comment type="caution">
    <text evidence="5">The sequence shown here is derived from an EMBL/GenBank/DDBJ whole genome shotgun (WGS) entry which is preliminary data.</text>
</comment>
<evidence type="ECO:0000256" key="3">
    <source>
        <dbReference type="SAM" id="MobiDB-lite"/>
    </source>
</evidence>
<dbReference type="PANTHER" id="PTHR33491">
    <property type="entry name" value="OSJNBA0016N04.9 PROTEIN"/>
    <property type="match status" value="1"/>
</dbReference>
<organism evidence="5 6">
    <name type="scientific">Penstemon davidsonii</name>
    <dbReference type="NCBI Taxonomy" id="160366"/>
    <lineage>
        <taxon>Eukaryota</taxon>
        <taxon>Viridiplantae</taxon>
        <taxon>Streptophyta</taxon>
        <taxon>Embryophyta</taxon>
        <taxon>Tracheophyta</taxon>
        <taxon>Spermatophyta</taxon>
        <taxon>Magnoliopsida</taxon>
        <taxon>eudicotyledons</taxon>
        <taxon>Gunneridae</taxon>
        <taxon>Pentapetalae</taxon>
        <taxon>asterids</taxon>
        <taxon>lamiids</taxon>
        <taxon>Lamiales</taxon>
        <taxon>Plantaginaceae</taxon>
        <taxon>Cheloneae</taxon>
        <taxon>Penstemon</taxon>
    </lineage>
</organism>
<evidence type="ECO:0000313" key="6">
    <source>
        <dbReference type="Proteomes" id="UP001291926"/>
    </source>
</evidence>
<dbReference type="InterPro" id="IPR025287">
    <property type="entry name" value="WAK_GUB"/>
</dbReference>